<dbReference type="GO" id="GO:0006360">
    <property type="term" value="P:transcription by RNA polymerase I"/>
    <property type="evidence" value="ECO:0007669"/>
    <property type="project" value="TreeGrafter"/>
</dbReference>
<dbReference type="GO" id="GO:0042797">
    <property type="term" value="P:tRNA transcription by RNA polymerase III"/>
    <property type="evidence" value="ECO:0007669"/>
    <property type="project" value="TreeGrafter"/>
</dbReference>
<feature type="compositionally biased region" description="Acidic residues" evidence="3">
    <location>
        <begin position="41"/>
        <end position="73"/>
    </location>
</feature>
<evidence type="ECO:0000256" key="2">
    <source>
        <dbReference type="ARBA" id="ARBA00023163"/>
    </source>
</evidence>
<dbReference type="GO" id="GO:0003899">
    <property type="term" value="F:DNA-directed RNA polymerase activity"/>
    <property type="evidence" value="ECO:0007669"/>
    <property type="project" value="InterPro"/>
</dbReference>
<dbReference type="GO" id="GO:0006366">
    <property type="term" value="P:transcription by RNA polymerase II"/>
    <property type="evidence" value="ECO:0007669"/>
    <property type="project" value="TreeGrafter"/>
</dbReference>
<keyword evidence="2" id="KW-0804">Transcription</keyword>
<dbReference type="PANTHER" id="PTHR47227">
    <property type="entry name" value="DNA-DIRECTED RNA POLYMERASE SUBUNIT K"/>
    <property type="match status" value="1"/>
</dbReference>
<feature type="compositionally biased region" description="Acidic residues" evidence="3">
    <location>
        <begin position="92"/>
        <end position="104"/>
    </location>
</feature>
<dbReference type="GO" id="GO:0003677">
    <property type="term" value="F:DNA binding"/>
    <property type="evidence" value="ECO:0007669"/>
    <property type="project" value="InterPro"/>
</dbReference>
<accession>A0A6C0LPA2</accession>
<dbReference type="PANTHER" id="PTHR47227:SF5">
    <property type="entry name" value="DNA-DIRECTED RNA POLYMERASES I, II, AND III SUBUNIT RPABC2"/>
    <property type="match status" value="1"/>
</dbReference>
<protein>
    <recommendedName>
        <fullName evidence="5">DNA-directed RNA polymerase</fullName>
    </recommendedName>
</protein>
<dbReference type="NCBIfam" id="NF002208">
    <property type="entry name" value="PRK01099.1-3"/>
    <property type="match status" value="1"/>
</dbReference>
<dbReference type="GO" id="GO:0000428">
    <property type="term" value="C:DNA-directed RNA polymerase complex"/>
    <property type="evidence" value="ECO:0007669"/>
    <property type="project" value="UniProtKB-KW"/>
</dbReference>
<evidence type="ECO:0000256" key="3">
    <source>
        <dbReference type="SAM" id="MobiDB-lite"/>
    </source>
</evidence>
<dbReference type="InterPro" id="IPR006110">
    <property type="entry name" value="Pol_omega/Rpo6/RPB6"/>
</dbReference>
<dbReference type="PROSITE" id="PS01111">
    <property type="entry name" value="RNA_POL_K_14KD"/>
    <property type="match status" value="1"/>
</dbReference>
<proteinExistence type="predicted"/>
<evidence type="ECO:0000256" key="1">
    <source>
        <dbReference type="ARBA" id="ARBA00022478"/>
    </source>
</evidence>
<dbReference type="AlphaFoldDB" id="A0A6C0LPA2"/>
<evidence type="ECO:0000313" key="4">
    <source>
        <dbReference type="EMBL" id="QHU32387.1"/>
    </source>
</evidence>
<dbReference type="InterPro" id="IPR020708">
    <property type="entry name" value="DNA-dir_RNA_polK_14-18kDa_CS"/>
</dbReference>
<dbReference type="Gene3D" id="3.90.940.10">
    <property type="match status" value="1"/>
</dbReference>
<feature type="compositionally biased region" description="Acidic residues" evidence="3">
    <location>
        <begin position="1"/>
        <end position="23"/>
    </location>
</feature>
<keyword evidence="1" id="KW-0240">DNA-directed RNA polymerase</keyword>
<name>A0A6C0LPA2_9ZZZZ</name>
<reference evidence="4" key="1">
    <citation type="journal article" date="2020" name="Nature">
        <title>Giant virus diversity and host interactions through global metagenomics.</title>
        <authorList>
            <person name="Schulz F."/>
            <person name="Roux S."/>
            <person name="Paez-Espino D."/>
            <person name="Jungbluth S."/>
            <person name="Walsh D.A."/>
            <person name="Denef V.J."/>
            <person name="McMahon K.D."/>
            <person name="Konstantinidis K.T."/>
            <person name="Eloe-Fadrosh E.A."/>
            <person name="Kyrpides N.C."/>
            <person name="Woyke T."/>
        </authorList>
    </citation>
    <scope>NUCLEOTIDE SEQUENCE</scope>
    <source>
        <strain evidence="4">GVMAG-M-3300027969-2</strain>
    </source>
</reference>
<dbReference type="SMART" id="SM01409">
    <property type="entry name" value="RNA_pol_Rpb6"/>
    <property type="match status" value="1"/>
</dbReference>
<dbReference type="Pfam" id="PF01192">
    <property type="entry name" value="RNA_pol_Rpb6"/>
    <property type="match status" value="1"/>
</dbReference>
<feature type="compositionally biased region" description="Basic and acidic residues" evidence="3">
    <location>
        <begin position="75"/>
        <end position="91"/>
    </location>
</feature>
<dbReference type="SUPFAM" id="SSF63562">
    <property type="entry name" value="RPB6/omega subunit-like"/>
    <property type="match status" value="1"/>
</dbReference>
<feature type="region of interest" description="Disordered" evidence="3">
    <location>
        <begin position="1"/>
        <end position="104"/>
    </location>
</feature>
<organism evidence="4">
    <name type="scientific">viral metagenome</name>
    <dbReference type="NCBI Taxonomy" id="1070528"/>
    <lineage>
        <taxon>unclassified sequences</taxon>
        <taxon>metagenomes</taxon>
        <taxon>organismal metagenomes</taxon>
    </lineage>
</organism>
<sequence length="232" mass="27134">MNDDKYSDDEYDPTEDDVDEDEDVPKTKGKKIVIKQPKIDDEIEEDEDDDENEDDENDEEDEDEDEDENDNIDDIIGKTDKDTVIKPHFPDMEDMDNDEEDEDEDENYLQKFEENLQKNIISEFHPELQSHNSDEIDILTRIVKDKNGIIIDPLHKTLPFITRYERARILGERAKQINAGAKPLVDVDESVIDGYLIALKEFEQKKIPFIVKRPLPNGGCEYWKFKDLEILA</sequence>
<dbReference type="InterPro" id="IPR036161">
    <property type="entry name" value="RPB6/omega-like_sf"/>
</dbReference>
<evidence type="ECO:0008006" key="5">
    <source>
        <dbReference type="Google" id="ProtNLM"/>
    </source>
</evidence>
<dbReference type="EMBL" id="MN740540">
    <property type="protein sequence ID" value="QHU32387.1"/>
    <property type="molecule type" value="Genomic_DNA"/>
</dbReference>